<keyword evidence="1" id="KW-0418">Kinase</keyword>
<sequence length="305" mass="33047">MGLTLLVGGTNSNWNPWLQEELDGRDRLCLDPADSSHGPPGRLALIRGETVVAWRFYGGLSPRRSPHILVRAAATLLPEIREEGVVQLFPVTASPLIQQLARCIIELARPTQILMASGTPLPLSPWPAPVEEVECEPALPGAVAASKRRARWRQWFSECEVHSISMFQVTLEGVRLGSGRALNAVELEQAGLSRALRAEIQGGKLWIVGDETFDAETIARALDYSGCDRAQSVSPSAYHDVVCSFARSDGEDFALGVIREANFHTGAFRILSPAVSPAVVDLLRIGGLRIGVEAQELGEAPSWSL</sequence>
<proteinExistence type="predicted"/>
<keyword evidence="1" id="KW-0808">Transferase</keyword>
<dbReference type="KEGG" id="npy:NPRO_11740"/>
<name>A0A809R7Y0_9BACT</name>
<dbReference type="Proteomes" id="UP000662873">
    <property type="component" value="Chromosome"/>
</dbReference>
<protein>
    <submittedName>
        <fullName evidence="1">Polynucleotide 5'-kinase</fullName>
    </submittedName>
</protein>
<dbReference type="EMBL" id="AP021858">
    <property type="protein sequence ID" value="BBO23579.1"/>
    <property type="molecule type" value="Genomic_DNA"/>
</dbReference>
<dbReference type="AlphaFoldDB" id="A0A809R7Y0"/>
<evidence type="ECO:0000313" key="2">
    <source>
        <dbReference type="Proteomes" id="UP000662873"/>
    </source>
</evidence>
<gene>
    <name evidence="1" type="ORF">NPRO_11740</name>
</gene>
<accession>A0A809R7Y0</accession>
<evidence type="ECO:0000313" key="1">
    <source>
        <dbReference type="EMBL" id="BBO23579.1"/>
    </source>
</evidence>
<dbReference type="GO" id="GO:0016301">
    <property type="term" value="F:kinase activity"/>
    <property type="evidence" value="ECO:0007669"/>
    <property type="project" value="UniProtKB-KW"/>
</dbReference>
<reference evidence="1" key="1">
    <citation type="journal article" name="DNA Res.">
        <title>The physiological potential of anammox bacteria as revealed by their core genome structure.</title>
        <authorList>
            <person name="Okubo T."/>
            <person name="Toyoda A."/>
            <person name="Fukuhara K."/>
            <person name="Uchiyama I."/>
            <person name="Harigaya Y."/>
            <person name="Kuroiwa M."/>
            <person name="Suzuki T."/>
            <person name="Murakami Y."/>
            <person name="Suwa Y."/>
            <person name="Takami H."/>
        </authorList>
    </citation>
    <scope>NUCLEOTIDE SEQUENCE</scope>
    <source>
        <strain evidence="1">317325-2</strain>
    </source>
</reference>
<organism evidence="1 2">
    <name type="scientific">Candidatus Nitrosymbiomonas proteolyticus</name>
    <dbReference type="NCBI Taxonomy" id="2608984"/>
    <lineage>
        <taxon>Bacteria</taxon>
        <taxon>Bacillati</taxon>
        <taxon>Armatimonadota</taxon>
        <taxon>Armatimonadota incertae sedis</taxon>
        <taxon>Candidatus Nitrosymbiomonas</taxon>
    </lineage>
</organism>